<dbReference type="KEGG" id="brh:RBRH_02800"/>
<dbReference type="EMBL" id="FR687360">
    <property type="protein sequence ID" value="CBW77029.1"/>
    <property type="molecule type" value="Genomic_DNA"/>
</dbReference>
<gene>
    <name evidence="1" type="ordered locus">RBRH_02800</name>
</gene>
<protein>
    <recommendedName>
        <fullName evidence="3">Lipoprotein</fullName>
    </recommendedName>
</protein>
<evidence type="ECO:0000313" key="1">
    <source>
        <dbReference type="EMBL" id="CBW77029.1"/>
    </source>
</evidence>
<sequence>MPRACFIVAMPLRRFVPILISSLLLCGCIAQTPPPPSVHPNALLEGIQRYEQVNARIANERLLIDVRVTRGDYTAAAGADLKRRLDDVQRDAARIASQHDGGLDADTQRALNERLTAISGAIAR</sequence>
<geneLocation type="plasmid" evidence="1 2">
    <name>pBRH01</name>
</geneLocation>
<evidence type="ECO:0008006" key="3">
    <source>
        <dbReference type="Google" id="ProtNLM"/>
    </source>
</evidence>
<dbReference type="AlphaFoldDB" id="E5AVA5"/>
<dbReference type="Proteomes" id="UP000007437">
    <property type="component" value="Plasmid pBRH01"/>
</dbReference>
<proteinExistence type="predicted"/>
<dbReference type="eggNOG" id="ENOG50336EC">
    <property type="taxonomic scope" value="Bacteria"/>
</dbReference>
<dbReference type="HOGENOM" id="CLU_146534_0_0_4"/>
<dbReference type="PROSITE" id="PS51257">
    <property type="entry name" value="PROKAR_LIPOPROTEIN"/>
    <property type="match status" value="1"/>
</dbReference>
<keyword evidence="1" id="KW-0614">Plasmid</keyword>
<reference evidence="1 2" key="1">
    <citation type="journal article" date="2011" name="J. Bacteriol.">
        <title>Complete genome sequence of Burkholderia rhizoxinica, an endosymbiont of Rhizopus microsporus.</title>
        <authorList>
            <person name="Lackner G."/>
            <person name="Moebius N."/>
            <person name="Partida-Martinez L."/>
            <person name="Hertweck C."/>
        </authorList>
    </citation>
    <scope>NUCLEOTIDE SEQUENCE [LARGE SCALE GENOMIC DNA]</scope>
    <source>
        <strain evidence="2">DSM 19002 / CIP 109453 / HKI 454</strain>
        <plasmid evidence="1 2">pBRH01</plasmid>
    </source>
</reference>
<evidence type="ECO:0000313" key="2">
    <source>
        <dbReference type="Proteomes" id="UP000007437"/>
    </source>
</evidence>
<name>E5AVA5_MYCRK</name>
<accession>E5AVA5</accession>
<organism evidence="1 2">
    <name type="scientific">Mycetohabitans rhizoxinica (strain DSM 19002 / CIP 109453 / HKI 454)</name>
    <name type="common">Paraburkholderia rhizoxinica</name>
    <dbReference type="NCBI Taxonomy" id="882378"/>
    <lineage>
        <taxon>Bacteria</taxon>
        <taxon>Pseudomonadati</taxon>
        <taxon>Pseudomonadota</taxon>
        <taxon>Betaproteobacteria</taxon>
        <taxon>Burkholderiales</taxon>
        <taxon>Burkholderiaceae</taxon>
        <taxon>Mycetohabitans</taxon>
    </lineage>
</organism>